<dbReference type="AlphaFoldDB" id="A0A1H2QF78"/>
<keyword evidence="4 6" id="KW-1133">Transmembrane helix</keyword>
<keyword evidence="5 6" id="KW-0472">Membrane</keyword>
<dbReference type="EMBL" id="FNNH01000002">
    <property type="protein sequence ID" value="SDW05913.1"/>
    <property type="molecule type" value="Genomic_DNA"/>
</dbReference>
<feature type="transmembrane region" description="Helical" evidence="6">
    <location>
        <begin position="97"/>
        <end position="117"/>
    </location>
</feature>
<comment type="subcellular location">
    <subcellularLocation>
        <location evidence="1">Cell membrane</location>
        <topology evidence="1">Multi-pass membrane protein</topology>
    </subcellularLocation>
</comment>
<evidence type="ECO:0000313" key="8">
    <source>
        <dbReference type="EMBL" id="SDW05913.1"/>
    </source>
</evidence>
<dbReference type="GO" id="GO:0005886">
    <property type="term" value="C:plasma membrane"/>
    <property type="evidence" value="ECO:0007669"/>
    <property type="project" value="UniProtKB-SubCell"/>
</dbReference>
<dbReference type="Pfam" id="PF00482">
    <property type="entry name" value="T2SSF"/>
    <property type="match status" value="1"/>
</dbReference>
<evidence type="ECO:0000256" key="6">
    <source>
        <dbReference type="SAM" id="Phobius"/>
    </source>
</evidence>
<evidence type="ECO:0000259" key="7">
    <source>
        <dbReference type="Pfam" id="PF00482"/>
    </source>
</evidence>
<keyword evidence="2" id="KW-1003">Cell membrane</keyword>
<proteinExistence type="predicted"/>
<dbReference type="PANTHER" id="PTHR35007:SF2">
    <property type="entry name" value="PILUS ASSEMBLE PROTEIN"/>
    <property type="match status" value="1"/>
</dbReference>
<evidence type="ECO:0000256" key="3">
    <source>
        <dbReference type="ARBA" id="ARBA00022692"/>
    </source>
</evidence>
<feature type="transmembrane region" description="Helical" evidence="6">
    <location>
        <begin position="6"/>
        <end position="28"/>
    </location>
</feature>
<evidence type="ECO:0000256" key="5">
    <source>
        <dbReference type="ARBA" id="ARBA00023136"/>
    </source>
</evidence>
<evidence type="ECO:0000313" key="9">
    <source>
        <dbReference type="Proteomes" id="UP000183454"/>
    </source>
</evidence>
<feature type="transmembrane region" description="Helical" evidence="6">
    <location>
        <begin position="129"/>
        <end position="149"/>
    </location>
</feature>
<protein>
    <submittedName>
        <fullName evidence="8">Tight adherence protein C</fullName>
    </submittedName>
</protein>
<name>A0A1H2QF78_9PROT</name>
<organism evidence="8 9">
    <name type="scientific">Nitrosomonas communis</name>
    <dbReference type="NCBI Taxonomy" id="44574"/>
    <lineage>
        <taxon>Bacteria</taxon>
        <taxon>Pseudomonadati</taxon>
        <taxon>Pseudomonadota</taxon>
        <taxon>Betaproteobacteria</taxon>
        <taxon>Nitrosomonadales</taxon>
        <taxon>Nitrosomonadaceae</taxon>
        <taxon>Nitrosomonas</taxon>
    </lineage>
</organism>
<keyword evidence="3 6" id="KW-0812">Transmembrane</keyword>
<evidence type="ECO:0000256" key="1">
    <source>
        <dbReference type="ARBA" id="ARBA00004651"/>
    </source>
</evidence>
<feature type="domain" description="Type II secretion system protein GspF" evidence="7">
    <location>
        <begin position="168"/>
        <end position="296"/>
    </location>
</feature>
<dbReference type="PANTHER" id="PTHR35007">
    <property type="entry name" value="INTEGRAL MEMBRANE PROTEIN-RELATED"/>
    <property type="match status" value="1"/>
</dbReference>
<accession>A0A1H2QF78</accession>
<gene>
    <name evidence="8" type="ORF">SAMN05421882_100290</name>
</gene>
<reference evidence="8 9" key="1">
    <citation type="submission" date="2016-10" db="EMBL/GenBank/DDBJ databases">
        <authorList>
            <person name="de Groot N.N."/>
        </authorList>
    </citation>
    <scope>NUCLEOTIDE SEQUENCE [LARGE SCALE GENOMIC DNA]</scope>
    <source>
        <strain evidence="8 9">Nm110</strain>
    </source>
</reference>
<evidence type="ECO:0000256" key="4">
    <source>
        <dbReference type="ARBA" id="ARBA00022989"/>
    </source>
</evidence>
<evidence type="ECO:0000256" key="2">
    <source>
        <dbReference type="ARBA" id="ARBA00022475"/>
    </source>
</evidence>
<feature type="transmembrane region" description="Helical" evidence="6">
    <location>
        <begin position="275"/>
        <end position="301"/>
    </location>
</feature>
<dbReference type="Proteomes" id="UP000183454">
    <property type="component" value="Unassembled WGS sequence"/>
</dbReference>
<dbReference type="InterPro" id="IPR018076">
    <property type="entry name" value="T2SS_GspF_dom"/>
</dbReference>
<sequence>MISAQTAFLIMIFLAIAGIAYAMMLVFLPSATSTRLKQIAAKDNASDENKADDAWKEKVIKLSKPLAKLALPEEDWEKSVLRSRFMHAGYRSSGAPYIYFAAKALLALVFPGIFLLAAGIGKLQLSTEVAAMVLLMLATIGYYLPNVILARKIFVRQRELFESFPDAIDLMTVCVEAGLGLDAALAKVGEEIQLSSKILADEIFLVGLELRAGASREKALRNLALRTGVEEIEALVAMLVQADRFGTSTAASLRVYSETLRTKRRLRAEEAAAKIALKLLFPLIFFIFPSLFVVIMGPAMINIYRILLPTMGGTAQ</sequence>
<dbReference type="RefSeq" id="WP_074664863.1">
    <property type="nucleotide sequence ID" value="NZ_FNNH01000002.1"/>
</dbReference>